<dbReference type="EMBL" id="LOPV01000062">
    <property type="protein sequence ID" value="KTG30333.1"/>
    <property type="molecule type" value="Genomic_DNA"/>
</dbReference>
<gene>
    <name evidence="1" type="ORF">AUR66_08350</name>
</gene>
<comment type="caution">
    <text evidence="1">The sequence shown here is derived from an EMBL/GenBank/DDBJ whole genome shotgun (WGS) entry which is preliminary data.</text>
</comment>
<sequence length="149" mass="17107">MTLTAAQQKIEVAIRSICEDNKFATVEDITNRVPLSRQAVLDNVDIVAAEHDYIQYKHVGEAKVYYVTDFKLEPIRTNDTDAVVRLESDTDADYAEVRTAPKYSEFDFGVHWYDYKLNEIENHVPTDTELGQVMSRYATTPVTLKFYST</sequence>
<evidence type="ECO:0000313" key="1">
    <source>
        <dbReference type="EMBL" id="KTG30333.1"/>
    </source>
</evidence>
<name>A0A0W1SV70_9EURY</name>
<reference evidence="1 2" key="1">
    <citation type="submission" date="2015-12" db="EMBL/GenBank/DDBJ databases">
        <title>Haloferax profundi sp. nov. isolated from the Discovery deep brine-seawater interface in the Red Sea.</title>
        <authorList>
            <person name="Zhang G."/>
            <person name="Stingl U."/>
            <person name="Rashid M."/>
        </authorList>
    </citation>
    <scope>NUCLEOTIDE SEQUENCE [LARGE SCALE GENOMIC DNA]</scope>
    <source>
        <strain evidence="1 2">SB29</strain>
    </source>
</reference>
<protein>
    <submittedName>
        <fullName evidence="1">Uncharacterized protein</fullName>
    </submittedName>
</protein>
<proteinExistence type="predicted"/>
<dbReference type="Proteomes" id="UP000053157">
    <property type="component" value="Unassembled WGS sequence"/>
</dbReference>
<dbReference type="RefSeq" id="WP_058571091.1">
    <property type="nucleotide sequence ID" value="NZ_LOPV01000062.1"/>
</dbReference>
<evidence type="ECO:0000313" key="2">
    <source>
        <dbReference type="Proteomes" id="UP000053157"/>
    </source>
</evidence>
<organism evidence="1 2">
    <name type="scientific">Haloferax profundi</name>
    <dbReference type="NCBI Taxonomy" id="1544718"/>
    <lineage>
        <taxon>Archaea</taxon>
        <taxon>Methanobacteriati</taxon>
        <taxon>Methanobacteriota</taxon>
        <taxon>Stenosarchaea group</taxon>
        <taxon>Halobacteria</taxon>
        <taxon>Halobacteriales</taxon>
        <taxon>Haloferacaceae</taxon>
        <taxon>Haloferax</taxon>
    </lineage>
</organism>
<keyword evidence="2" id="KW-1185">Reference proteome</keyword>
<dbReference type="OrthoDB" id="350208at2157"/>
<dbReference type="AlphaFoldDB" id="A0A0W1SV70"/>
<accession>A0A0W1SV70</accession>